<dbReference type="OrthoDB" id="1470350at2759"/>
<dbReference type="InterPro" id="IPR017972">
    <property type="entry name" value="Cyt_P450_CS"/>
</dbReference>
<dbReference type="InterPro" id="IPR001128">
    <property type="entry name" value="Cyt_P450"/>
</dbReference>
<dbReference type="PRINTS" id="PR00465">
    <property type="entry name" value="EP450IV"/>
</dbReference>
<dbReference type="Gene3D" id="1.10.630.10">
    <property type="entry name" value="Cytochrome P450"/>
    <property type="match status" value="1"/>
</dbReference>
<dbReference type="Proteomes" id="UP000054516">
    <property type="component" value="Unassembled WGS sequence"/>
</dbReference>
<organism evidence="10">
    <name type="scientific">Rosellinia necatrix</name>
    <name type="common">White root-rot fungus</name>
    <dbReference type="NCBI Taxonomy" id="77044"/>
    <lineage>
        <taxon>Eukaryota</taxon>
        <taxon>Fungi</taxon>
        <taxon>Dikarya</taxon>
        <taxon>Ascomycota</taxon>
        <taxon>Pezizomycotina</taxon>
        <taxon>Sordariomycetes</taxon>
        <taxon>Xylariomycetidae</taxon>
        <taxon>Xylariales</taxon>
        <taxon>Xylariaceae</taxon>
        <taxon>Rosellinia</taxon>
    </lineage>
</organism>
<protein>
    <submittedName>
        <fullName evidence="10">Putative cytochrome P450 3A31</fullName>
    </submittedName>
</protein>
<accession>A0A1W2TG65</accession>
<dbReference type="GO" id="GO:0005506">
    <property type="term" value="F:iron ion binding"/>
    <property type="evidence" value="ECO:0007669"/>
    <property type="project" value="InterPro"/>
</dbReference>
<dbReference type="InterPro" id="IPR002403">
    <property type="entry name" value="Cyt_P450_E_grp-IV"/>
</dbReference>
<evidence type="ECO:0000256" key="1">
    <source>
        <dbReference type="ARBA" id="ARBA00001971"/>
    </source>
</evidence>
<comment type="cofactor">
    <cofactor evidence="1 8">
        <name>heme</name>
        <dbReference type="ChEBI" id="CHEBI:30413"/>
    </cofactor>
</comment>
<evidence type="ECO:0000256" key="7">
    <source>
        <dbReference type="ARBA" id="ARBA00023033"/>
    </source>
</evidence>
<sequence length="551" mass="61855">MVGVSGLDWLFQPDIGLSSNPTITLLLAFLSAWGVSIVVFRLAFHPLRAHPGPLFARISDLYNTFHIVKKDEAQNFHKLHERYGRIVRYGPNRLSIASPDAVRMLYTNSRYAKKADSYLAFPRNPEKASLFSVIDKDIHARKRRVLRYGFSDNALKEAEVAIKKHVATLLRCLEHLGDDNQEGWIVDNKEAPGSPDQWSSPKNWAVWINRYSFDLSSDLSLSDSFDMMRKQERRDFEEIIHEGMWGENVTGSAVFPLVSLKLRWLILSRWVRSSKPFDDFVEQAAAARAQEMATGLKGKKDFMTWLWAGVDAAETIPLEELKEEVILLITAGGDTTSTTISSALYYLLHQPAQLKKLQDEVRQTFSSVDDIRQGTELNSCTYLRACIEEALRMAPPAGSVLRREVEPCGVVVDGSFIPGGTNIGVPVSAMHHDPVYFPDPHTYQPERWIPGSTLADGTVVTPDLVKRASGAFLPFSAGTRGCIGKPLAYLGISILYATMMYQYDVRLCPDRWVNGKRSGKGPDPTSRYELEDIFTSWKNGPLIELKAVSRP</sequence>
<evidence type="ECO:0000313" key="11">
    <source>
        <dbReference type="Proteomes" id="UP000054516"/>
    </source>
</evidence>
<dbReference type="GO" id="GO:0016705">
    <property type="term" value="F:oxidoreductase activity, acting on paired donors, with incorporation or reduction of molecular oxygen"/>
    <property type="evidence" value="ECO:0007669"/>
    <property type="project" value="InterPro"/>
</dbReference>
<dbReference type="CDD" id="cd11061">
    <property type="entry name" value="CYP67-like"/>
    <property type="match status" value="1"/>
</dbReference>
<dbReference type="Pfam" id="PF00067">
    <property type="entry name" value="p450"/>
    <property type="match status" value="1"/>
</dbReference>
<keyword evidence="4 8" id="KW-0479">Metal-binding</keyword>
<dbReference type="PRINTS" id="PR00385">
    <property type="entry name" value="P450"/>
</dbReference>
<keyword evidence="11" id="KW-1185">Reference proteome</keyword>
<evidence type="ECO:0000256" key="3">
    <source>
        <dbReference type="ARBA" id="ARBA00022617"/>
    </source>
</evidence>
<keyword evidence="7 9" id="KW-0503">Monooxygenase</keyword>
<dbReference type="AlphaFoldDB" id="A0A1W2TG65"/>
<dbReference type="PANTHER" id="PTHR24305:SF237">
    <property type="entry name" value="CYTOCHROME P450 MONOOXYGENASE ATNE-RELATED"/>
    <property type="match status" value="1"/>
</dbReference>
<name>A0A1W2TG65_ROSNE</name>
<keyword evidence="5 9" id="KW-0560">Oxidoreductase</keyword>
<feature type="binding site" description="axial binding residue" evidence="8">
    <location>
        <position position="482"/>
    </location>
    <ligand>
        <name>heme</name>
        <dbReference type="ChEBI" id="CHEBI:30413"/>
    </ligand>
    <ligandPart>
        <name>Fe</name>
        <dbReference type="ChEBI" id="CHEBI:18248"/>
    </ligandPart>
</feature>
<evidence type="ECO:0000313" key="10">
    <source>
        <dbReference type="EMBL" id="GAP87077.1"/>
    </source>
</evidence>
<keyword evidence="6 8" id="KW-0408">Iron</keyword>
<evidence type="ECO:0000256" key="6">
    <source>
        <dbReference type="ARBA" id="ARBA00023004"/>
    </source>
</evidence>
<dbReference type="GO" id="GO:0020037">
    <property type="term" value="F:heme binding"/>
    <property type="evidence" value="ECO:0007669"/>
    <property type="project" value="InterPro"/>
</dbReference>
<dbReference type="PROSITE" id="PS00086">
    <property type="entry name" value="CYTOCHROME_P450"/>
    <property type="match status" value="1"/>
</dbReference>
<comment type="similarity">
    <text evidence="2 9">Belongs to the cytochrome P450 family.</text>
</comment>
<gene>
    <name evidence="10" type="ORF">SAMD00023353_2500590</name>
</gene>
<evidence type="ECO:0000256" key="5">
    <source>
        <dbReference type="ARBA" id="ARBA00023002"/>
    </source>
</evidence>
<evidence type="ECO:0000256" key="9">
    <source>
        <dbReference type="RuleBase" id="RU000461"/>
    </source>
</evidence>
<evidence type="ECO:0000256" key="8">
    <source>
        <dbReference type="PIRSR" id="PIRSR602403-1"/>
    </source>
</evidence>
<dbReference type="InterPro" id="IPR050121">
    <property type="entry name" value="Cytochrome_P450_monoxygenase"/>
</dbReference>
<evidence type="ECO:0000256" key="4">
    <source>
        <dbReference type="ARBA" id="ARBA00022723"/>
    </source>
</evidence>
<dbReference type="PANTHER" id="PTHR24305">
    <property type="entry name" value="CYTOCHROME P450"/>
    <property type="match status" value="1"/>
</dbReference>
<proteinExistence type="inferred from homology"/>
<dbReference type="SUPFAM" id="SSF48264">
    <property type="entry name" value="Cytochrome P450"/>
    <property type="match status" value="1"/>
</dbReference>
<dbReference type="GO" id="GO:0004497">
    <property type="term" value="F:monooxygenase activity"/>
    <property type="evidence" value="ECO:0007669"/>
    <property type="project" value="UniProtKB-KW"/>
</dbReference>
<keyword evidence="3 8" id="KW-0349">Heme</keyword>
<evidence type="ECO:0000256" key="2">
    <source>
        <dbReference type="ARBA" id="ARBA00010617"/>
    </source>
</evidence>
<dbReference type="InterPro" id="IPR036396">
    <property type="entry name" value="Cyt_P450_sf"/>
</dbReference>
<dbReference type="EMBL" id="DF977470">
    <property type="protein sequence ID" value="GAP87077.1"/>
    <property type="molecule type" value="Genomic_DNA"/>
</dbReference>
<dbReference type="OMA" id="WINRYSF"/>
<dbReference type="STRING" id="77044.A0A1W2TG65"/>
<reference evidence="10" key="1">
    <citation type="submission" date="2016-03" db="EMBL/GenBank/DDBJ databases">
        <title>Draft genome sequence of Rosellinia necatrix.</title>
        <authorList>
            <person name="Kanematsu S."/>
        </authorList>
    </citation>
    <scope>NUCLEOTIDE SEQUENCE [LARGE SCALE GENOMIC DNA]</scope>
    <source>
        <strain evidence="10">W97</strain>
    </source>
</reference>